<feature type="region of interest" description="Disordered" evidence="2">
    <location>
        <begin position="27"/>
        <end position="66"/>
    </location>
</feature>
<dbReference type="Gramene" id="TKW13358">
    <property type="protein sequence ID" value="TKW13358"/>
    <property type="gene ID" value="SEVIR_5G095300v2"/>
</dbReference>
<dbReference type="InterPro" id="IPR055412">
    <property type="entry name" value="UVB_sens_C"/>
</dbReference>
<dbReference type="Pfam" id="PF24160">
    <property type="entry name" value="UVB_sens_C"/>
    <property type="match status" value="1"/>
</dbReference>
<dbReference type="InterPro" id="IPR006968">
    <property type="entry name" value="RUS_fam"/>
</dbReference>
<feature type="domain" description="Protein root UVB sensitive/RUS" evidence="3">
    <location>
        <begin position="204"/>
        <end position="327"/>
    </location>
</feature>
<name>A0A4U6UC34_SETVI</name>
<keyword evidence="6" id="KW-1185">Reference proteome</keyword>
<feature type="domain" description="Protein root UVB sensitive/RUS" evidence="3">
    <location>
        <begin position="111"/>
        <end position="161"/>
    </location>
</feature>
<comment type="similarity">
    <text evidence="1">Belongs to the RUS1 family.</text>
</comment>
<evidence type="ECO:0000256" key="1">
    <source>
        <dbReference type="ARBA" id="ARBA00007558"/>
    </source>
</evidence>
<evidence type="ECO:0000259" key="4">
    <source>
        <dbReference type="Pfam" id="PF24160"/>
    </source>
</evidence>
<dbReference type="EMBL" id="CM016556">
    <property type="protein sequence ID" value="TKW13358.1"/>
    <property type="molecule type" value="Genomic_DNA"/>
</dbReference>
<dbReference type="Proteomes" id="UP000298652">
    <property type="component" value="Chromosome 5"/>
</dbReference>
<evidence type="ECO:0000313" key="5">
    <source>
        <dbReference type="EMBL" id="TKW13358.1"/>
    </source>
</evidence>
<dbReference type="PANTHER" id="PTHR12770:SF27">
    <property type="entry name" value="PROTEIN ROOT UVB SENSITIVE 5"/>
    <property type="match status" value="1"/>
</dbReference>
<evidence type="ECO:0008006" key="7">
    <source>
        <dbReference type="Google" id="ProtNLM"/>
    </source>
</evidence>
<reference evidence="5" key="1">
    <citation type="submission" date="2019-03" db="EMBL/GenBank/DDBJ databases">
        <title>WGS assembly of Setaria viridis.</title>
        <authorList>
            <person name="Huang P."/>
            <person name="Jenkins J."/>
            <person name="Grimwood J."/>
            <person name="Barry K."/>
            <person name="Healey A."/>
            <person name="Mamidi S."/>
            <person name="Sreedasyam A."/>
            <person name="Shu S."/>
            <person name="Feldman M."/>
            <person name="Wu J."/>
            <person name="Yu Y."/>
            <person name="Chen C."/>
            <person name="Johnson J."/>
            <person name="Rokhsar D."/>
            <person name="Baxter I."/>
            <person name="Schmutz J."/>
            <person name="Brutnell T."/>
            <person name="Kellogg E."/>
        </authorList>
    </citation>
    <scope>NUCLEOTIDE SEQUENCE [LARGE SCALE GENOMIC DNA]</scope>
</reference>
<proteinExistence type="inferred from homology"/>
<protein>
    <recommendedName>
        <fullName evidence="7">Protein root UVB sensitive 5</fullName>
    </recommendedName>
</protein>
<evidence type="ECO:0000256" key="2">
    <source>
        <dbReference type="SAM" id="MobiDB-lite"/>
    </source>
</evidence>
<accession>A0A4U6UC34</accession>
<feature type="domain" description="Root UVB sensitive protein C-terminal" evidence="4">
    <location>
        <begin position="337"/>
        <end position="467"/>
    </location>
</feature>
<sequence length="483" mass="54306">MSLSRYPSHPPSDLSTGPLVAPVRRSMLSAPAAGGPFRGGALTRRLRPRSSLASPPASSGGEPEKERLLLVERYRDGVTKRYMSDGNSKLQIRSEKHESPVNAVEDENADSLIPQVIRDFVLPAGFPGSVTVDYLEYMLLQFPTNVTGWICNVLVTSSLLKIGTGCRCGVLYRNFSSCICCCYQVDALEHFLMMTQRSGGCMPISLEVLEGYFLPLASLGNLAKAVARGFKDPSFRVIQNHFAQSGNLGEVAAKEEVWEVGAQLLGLSIGVLIMDTAGVKSSYLTLTSTWLIIRLLHLWLRYQSLSVLKFRTINLKRGRILVRSHVAQHTVPGYVVCNEEENILTWERFLHPQIFFGVPMERMLGGKGSSDKVNRLLKLYKNEKYVLFVEQFGSREPTFLVAFKEAANSMSVLRSLWQAHWLQKNWKNQDEIFSWLEDSILALEHGFTDFLEQMERAGWDQNQIILKVPKEPVLVLQHLDQEV</sequence>
<gene>
    <name evidence="5" type="ORF">SEVIR_5G095300v2</name>
</gene>
<feature type="compositionally biased region" description="Low complexity" evidence="2">
    <location>
        <begin position="30"/>
        <end position="59"/>
    </location>
</feature>
<dbReference type="InterPro" id="IPR054549">
    <property type="entry name" value="UVB_sens_RUS_dom"/>
</dbReference>
<evidence type="ECO:0000313" key="6">
    <source>
        <dbReference type="Proteomes" id="UP000298652"/>
    </source>
</evidence>
<dbReference type="PANTHER" id="PTHR12770">
    <property type="entry name" value="RUS1 FAMILY PROTEIN C16ORF58"/>
    <property type="match status" value="1"/>
</dbReference>
<dbReference type="Pfam" id="PF04884">
    <property type="entry name" value="UVB_sens_prot"/>
    <property type="match status" value="2"/>
</dbReference>
<evidence type="ECO:0000259" key="3">
    <source>
        <dbReference type="Pfam" id="PF04884"/>
    </source>
</evidence>
<organism evidence="5 6">
    <name type="scientific">Setaria viridis</name>
    <name type="common">Green bristlegrass</name>
    <name type="synonym">Setaria italica subsp. viridis</name>
    <dbReference type="NCBI Taxonomy" id="4556"/>
    <lineage>
        <taxon>Eukaryota</taxon>
        <taxon>Viridiplantae</taxon>
        <taxon>Streptophyta</taxon>
        <taxon>Embryophyta</taxon>
        <taxon>Tracheophyta</taxon>
        <taxon>Spermatophyta</taxon>
        <taxon>Magnoliopsida</taxon>
        <taxon>Liliopsida</taxon>
        <taxon>Poales</taxon>
        <taxon>Poaceae</taxon>
        <taxon>PACMAD clade</taxon>
        <taxon>Panicoideae</taxon>
        <taxon>Panicodae</taxon>
        <taxon>Paniceae</taxon>
        <taxon>Cenchrinae</taxon>
        <taxon>Setaria</taxon>
    </lineage>
</organism>
<dbReference type="AlphaFoldDB" id="A0A4U6UC34"/>
<feature type="region of interest" description="Disordered" evidence="2">
    <location>
        <begin position="1"/>
        <end position="20"/>
    </location>
</feature>